<gene>
    <name evidence="9" type="ORF">BN1708_019526</name>
</gene>
<organism evidence="9 10">
    <name type="scientific">Verticillium longisporum</name>
    <name type="common">Verticillium dahliae var. longisporum</name>
    <dbReference type="NCBI Taxonomy" id="100787"/>
    <lineage>
        <taxon>Eukaryota</taxon>
        <taxon>Fungi</taxon>
        <taxon>Dikarya</taxon>
        <taxon>Ascomycota</taxon>
        <taxon>Pezizomycotina</taxon>
        <taxon>Sordariomycetes</taxon>
        <taxon>Hypocreomycetidae</taxon>
        <taxon>Glomerellales</taxon>
        <taxon>Plectosphaerellaceae</taxon>
        <taxon>Verticillium</taxon>
    </lineage>
</organism>
<dbReference type="PANTHER" id="PTHR46567">
    <property type="entry name" value="MEDIATOR OF RNA POLYMERASE II TRANSCRIPTION SUBUNIT 12"/>
    <property type="match status" value="1"/>
</dbReference>
<dbReference type="PANTHER" id="PTHR46567:SF1">
    <property type="entry name" value="MEDIATOR OF RNA POLYMERASE II TRANSCRIPTION SUBUNIT 12"/>
    <property type="match status" value="1"/>
</dbReference>
<accession>A0A0G4MK48</accession>
<name>A0A0G4MK48_VERLO</name>
<keyword evidence="10" id="KW-1185">Reference proteome</keyword>
<keyword evidence="6" id="KW-0539">Nucleus</keyword>
<dbReference type="Pfam" id="PF09497">
    <property type="entry name" value="Med12"/>
    <property type="match status" value="1"/>
</dbReference>
<evidence type="ECO:0000313" key="10">
    <source>
        <dbReference type="Proteomes" id="UP000044602"/>
    </source>
</evidence>
<dbReference type="AlphaFoldDB" id="A0A0G4MK48"/>
<evidence type="ECO:0000256" key="7">
    <source>
        <dbReference type="ARBA" id="ARBA00032010"/>
    </source>
</evidence>
<dbReference type="Proteomes" id="UP000044602">
    <property type="component" value="Unassembled WGS sequence"/>
</dbReference>
<comment type="subcellular location">
    <subcellularLocation>
        <location evidence="1">Nucleus</location>
    </subcellularLocation>
</comment>
<dbReference type="STRING" id="100787.A0A0G4MK48"/>
<feature type="non-terminal residue" evidence="9">
    <location>
        <position position="103"/>
    </location>
</feature>
<dbReference type="GO" id="GO:0003712">
    <property type="term" value="F:transcription coregulator activity"/>
    <property type="evidence" value="ECO:0007669"/>
    <property type="project" value="InterPro"/>
</dbReference>
<evidence type="ECO:0000256" key="3">
    <source>
        <dbReference type="ARBA" id="ARBA00019622"/>
    </source>
</evidence>
<sequence>MRDLANPAISLRRLSRTIPHGIRGKGLLDHCLNKNVPTERAVWLVRCVGANDLRTVKRKGVNGTVVMGGEAKWLKDWTLYVEQFVESVASAFGEVDWKARVQY</sequence>
<dbReference type="EMBL" id="CVQH01023043">
    <property type="protein sequence ID" value="CRK34517.1"/>
    <property type="molecule type" value="Genomic_DNA"/>
</dbReference>
<dbReference type="GO" id="GO:0016592">
    <property type="term" value="C:mediator complex"/>
    <property type="evidence" value="ECO:0007669"/>
    <property type="project" value="InterPro"/>
</dbReference>
<comment type="similarity">
    <text evidence="2">Belongs to the Mediator complex subunit 12 family.</text>
</comment>
<dbReference type="GO" id="GO:0006357">
    <property type="term" value="P:regulation of transcription by RNA polymerase II"/>
    <property type="evidence" value="ECO:0007669"/>
    <property type="project" value="InterPro"/>
</dbReference>
<reference evidence="9 10" key="1">
    <citation type="submission" date="2015-05" db="EMBL/GenBank/DDBJ databases">
        <authorList>
            <person name="Wang D.B."/>
            <person name="Wang M."/>
        </authorList>
    </citation>
    <scope>NUCLEOTIDE SEQUENCE [LARGE SCALE GENOMIC DNA]</scope>
    <source>
        <strain evidence="9">VL1</strain>
    </source>
</reference>
<evidence type="ECO:0000313" key="9">
    <source>
        <dbReference type="EMBL" id="CRK34517.1"/>
    </source>
</evidence>
<evidence type="ECO:0000256" key="4">
    <source>
        <dbReference type="ARBA" id="ARBA00023015"/>
    </source>
</evidence>
<evidence type="ECO:0000259" key="8">
    <source>
        <dbReference type="SMART" id="SM01281"/>
    </source>
</evidence>
<evidence type="ECO:0000256" key="1">
    <source>
        <dbReference type="ARBA" id="ARBA00004123"/>
    </source>
</evidence>
<feature type="domain" description="Mediator complex subunit Med12" evidence="8">
    <location>
        <begin position="1"/>
        <end position="46"/>
    </location>
</feature>
<keyword evidence="4" id="KW-0805">Transcription regulation</keyword>
<evidence type="ECO:0000256" key="6">
    <source>
        <dbReference type="ARBA" id="ARBA00023242"/>
    </source>
</evidence>
<proteinExistence type="inferred from homology"/>
<evidence type="ECO:0000256" key="2">
    <source>
        <dbReference type="ARBA" id="ARBA00010289"/>
    </source>
</evidence>
<protein>
    <recommendedName>
        <fullName evidence="3">Mediator of RNA polymerase II transcription subunit 12</fullName>
    </recommendedName>
    <alternativeName>
        <fullName evidence="7">Mediator complex subunit 12</fullName>
    </alternativeName>
</protein>
<dbReference type="SMART" id="SM01281">
    <property type="entry name" value="Med12"/>
    <property type="match status" value="1"/>
</dbReference>
<evidence type="ECO:0000256" key="5">
    <source>
        <dbReference type="ARBA" id="ARBA00023163"/>
    </source>
</evidence>
<dbReference type="InterPro" id="IPR019035">
    <property type="entry name" value="Mediator_Med12"/>
</dbReference>
<keyword evidence="5" id="KW-0804">Transcription</keyword>